<evidence type="ECO:0000313" key="5">
    <source>
        <dbReference type="Proteomes" id="UP000308671"/>
    </source>
</evidence>
<dbReference type="Pfam" id="PF25534">
    <property type="entry name" value="DUF7918"/>
    <property type="match status" value="1"/>
</dbReference>
<feature type="region of interest" description="Disordered" evidence="2">
    <location>
        <begin position="345"/>
        <end position="369"/>
    </location>
</feature>
<feature type="coiled-coil region" evidence="1">
    <location>
        <begin position="525"/>
        <end position="578"/>
    </location>
</feature>
<sequence>MAIMSGIEGEIEVRVKKHPGKYYDEYAKLEPGEASPNPHDERYIMADPKATYYVEVTLKEGFDFGKYDLIQAKMCMDGKEVSYAEFKTPLHGINKTKTEKDLVQIIRYANVEIHGRPRGSKFVFRNAEMETDEEQPNETGAVDTLPKSIPAFQVDVVFFESFMVTLSDDEYKEVIISWKKDCARLFSEPQNSNASPNLTLPRKPERTRKDWRCVHCMEGFKFFPRPTVYDWDALNREERKMAVAHLQDLEKAHWKAIKGNEVGQNFGSKVNRRKTHLTKNLPREWRAWHKMYGTEQRETFDILQERRKTREQGEKIFQYTSMGGDVMLFNGEDGSAELVWVPEKDSPNQIPAGRKASAPSNSPSGADRSESVVALPYGMRADPTIDMGSYPLPYTMIDRVEGMGVAALPNSRPIPAIESPVVIPVESVTESNHSNITTPRRNKGVIPGVEVKLESIRDSLISQIDGLNSQVAASQASATRIKTEPIDVISLDSDDEIMFVSETKVFKTVRHSEPVRATKPLAVNVDEDSQELKELQKLREEKENLQRDIELLEKKRKMDEITKKIEDAEAKTKRIKME</sequence>
<name>A0A4S8R221_9HELO</name>
<gene>
    <name evidence="4" type="ORF">BGAL_0112g00320</name>
</gene>
<proteinExistence type="predicted"/>
<reference evidence="4 5" key="1">
    <citation type="submission" date="2017-12" db="EMBL/GenBank/DDBJ databases">
        <title>Comparative genomics of Botrytis spp.</title>
        <authorList>
            <person name="Valero-Jimenez C.A."/>
            <person name="Tapia P."/>
            <person name="Veloso J."/>
            <person name="Silva-Moreno E."/>
            <person name="Staats M."/>
            <person name="Valdes J.H."/>
            <person name="Van Kan J.A.L."/>
        </authorList>
    </citation>
    <scope>NUCLEOTIDE SEQUENCE [LARGE SCALE GENOMIC DNA]</scope>
    <source>
        <strain evidence="4 5">MUCL435</strain>
    </source>
</reference>
<keyword evidence="1" id="KW-0175">Coiled coil</keyword>
<comment type="caution">
    <text evidence="4">The sequence shown here is derived from an EMBL/GenBank/DDBJ whole genome shotgun (WGS) entry which is preliminary data.</text>
</comment>
<accession>A0A4S8R221</accession>
<protein>
    <recommendedName>
        <fullName evidence="3">DUF7918 domain-containing protein</fullName>
    </recommendedName>
</protein>
<evidence type="ECO:0000313" key="4">
    <source>
        <dbReference type="EMBL" id="THV51410.1"/>
    </source>
</evidence>
<evidence type="ECO:0000256" key="1">
    <source>
        <dbReference type="SAM" id="Coils"/>
    </source>
</evidence>
<dbReference type="EMBL" id="PQXL01000112">
    <property type="protein sequence ID" value="THV51410.1"/>
    <property type="molecule type" value="Genomic_DNA"/>
</dbReference>
<dbReference type="Proteomes" id="UP000308671">
    <property type="component" value="Unassembled WGS sequence"/>
</dbReference>
<dbReference type="OrthoDB" id="3500708at2759"/>
<dbReference type="InterPro" id="IPR057678">
    <property type="entry name" value="DUF7918"/>
</dbReference>
<keyword evidence="5" id="KW-1185">Reference proteome</keyword>
<feature type="domain" description="DUF7918" evidence="3">
    <location>
        <begin position="10"/>
        <end position="140"/>
    </location>
</feature>
<organism evidence="4 5">
    <name type="scientific">Botrytis galanthina</name>
    <dbReference type="NCBI Taxonomy" id="278940"/>
    <lineage>
        <taxon>Eukaryota</taxon>
        <taxon>Fungi</taxon>
        <taxon>Dikarya</taxon>
        <taxon>Ascomycota</taxon>
        <taxon>Pezizomycotina</taxon>
        <taxon>Leotiomycetes</taxon>
        <taxon>Helotiales</taxon>
        <taxon>Sclerotiniaceae</taxon>
        <taxon>Botrytis</taxon>
    </lineage>
</organism>
<evidence type="ECO:0000256" key="2">
    <source>
        <dbReference type="SAM" id="MobiDB-lite"/>
    </source>
</evidence>
<evidence type="ECO:0000259" key="3">
    <source>
        <dbReference type="Pfam" id="PF25534"/>
    </source>
</evidence>
<dbReference type="AlphaFoldDB" id="A0A4S8R221"/>